<reference evidence="16 17" key="1">
    <citation type="journal article" date="2018" name="MBio">
        <title>Comparative Genomics Reveals the Core Gene Toolbox for the Fungus-Insect Symbiosis.</title>
        <authorList>
            <person name="Wang Y."/>
            <person name="Stata M."/>
            <person name="Wang W."/>
            <person name="Stajich J.E."/>
            <person name="White M.M."/>
            <person name="Moncalvo J.M."/>
        </authorList>
    </citation>
    <scope>NUCLEOTIDE SEQUENCE [LARGE SCALE GENOMIC DNA]</scope>
    <source>
        <strain evidence="16 17">AUS-77-4</strain>
    </source>
</reference>
<feature type="compositionally biased region" description="Polar residues" evidence="13">
    <location>
        <begin position="691"/>
        <end position="729"/>
    </location>
</feature>
<dbReference type="Gene3D" id="3.30.310.80">
    <property type="entry name" value="Kinase associated domain 1, KA1"/>
    <property type="match status" value="1"/>
</dbReference>
<dbReference type="GO" id="GO:0106310">
    <property type="term" value="F:protein serine kinase activity"/>
    <property type="evidence" value="ECO:0007669"/>
    <property type="project" value="RHEA"/>
</dbReference>
<dbReference type="Pfam" id="PF02149">
    <property type="entry name" value="KA1"/>
    <property type="match status" value="1"/>
</dbReference>
<comment type="subcellular location">
    <subcellularLocation>
        <location evidence="1">Cytoplasm</location>
    </subcellularLocation>
</comment>
<evidence type="ECO:0000313" key="16">
    <source>
        <dbReference type="EMBL" id="PVU90550.1"/>
    </source>
</evidence>
<comment type="catalytic activity">
    <reaction evidence="11">
        <text>L-seryl-[protein] + ATP = O-phospho-L-seryl-[protein] + ADP + H(+)</text>
        <dbReference type="Rhea" id="RHEA:17989"/>
        <dbReference type="Rhea" id="RHEA-COMP:9863"/>
        <dbReference type="Rhea" id="RHEA-COMP:11604"/>
        <dbReference type="ChEBI" id="CHEBI:15378"/>
        <dbReference type="ChEBI" id="CHEBI:29999"/>
        <dbReference type="ChEBI" id="CHEBI:30616"/>
        <dbReference type="ChEBI" id="CHEBI:83421"/>
        <dbReference type="ChEBI" id="CHEBI:456216"/>
        <dbReference type="EC" id="2.7.11.1"/>
    </reaction>
</comment>
<feature type="compositionally biased region" description="Polar residues" evidence="13">
    <location>
        <begin position="496"/>
        <end position="507"/>
    </location>
</feature>
<feature type="region of interest" description="Disordered" evidence="13">
    <location>
        <begin position="639"/>
        <end position="747"/>
    </location>
</feature>
<comment type="similarity">
    <text evidence="2">Belongs to the protein kinase superfamily. CAMK Ser/Thr protein kinase family. NIM1 subfamily.</text>
</comment>
<dbReference type="InterPro" id="IPR000719">
    <property type="entry name" value="Prot_kinase_dom"/>
</dbReference>
<evidence type="ECO:0000256" key="4">
    <source>
        <dbReference type="ARBA" id="ARBA00022490"/>
    </source>
</evidence>
<evidence type="ECO:0000256" key="13">
    <source>
        <dbReference type="SAM" id="MobiDB-lite"/>
    </source>
</evidence>
<sequence length="951" mass="107024">MTTVVRPSTIQVSTPIIHSHHTNPFQYSQNAHPELQIQNSQLKSKRLDLEIPSQSVRKSNPIATKEMADTAVATKSAQPPKSRTDAQNWDKKNDKSKNLREKKEQRIGDFVIKSTLGKGTFSKVCMAEHRITKQTFALKFIKPKSADSNSSNDKHSLRIEREIKLLSLLYHPNIVRLYDVVQTSKFTMIVMEHNSGGELLHYIRKRGRLMEREARLFFRQIVSAVDYCHRNCIIHRDLKLENVMLDGERRVRLIDFGFANTFNWDKELDTFCGSPFYAAPEMVNGIKYTGPEVDIWSMGVILFFMLCGRTPFEGENLKEIYDKISKGRFVMPQFLSATACDLLQRMLTVNPKKRINMAEVRNHAWINTDYEENINSYVPARSAVVLDPNTQSLGKMHLYGFTQEKVITALSDSDQVSTPIVCIYHLVDESRRRKAAKAARKSQALAQSQAKIQSQLGSAGANTNPSGLPQITSNNISIPGINGSPLTLVSQENNVPSENATTAQPGNRISLPGHDLRPGNFTSNVSVSGGRKLSMYSISQDIRDINEVEGSKTPAFLDSPSMMASQFGAGLHISKGQKSGDVRPTTGDSFNWESTSVRDSEVNSSRISRHFKSPSKLFAKLRKSMPFLKFRKSMAFIDPKPLQNNASPGNMKNGKQSIMQAQNSTDPRFSIQPPVPITPTPKTKQMPKSKASFSSNQKSTTPNINTQLSRTLSAHVPQENNQKKSPPSRRNTEFLVPANVPTSPYLPPIPSSNHWLEREPRQRALTNATNKSLTPSHSNMEQNITDNQMASNQYNQARTSNNHNIQSKRSIGNKNDTTLLNEYRPDGRRVSTPPKDRSPNLGQSTAPISGIFTIKTTILCPLQEIHQDLDRVLQMHAIAYRRITEYFFYCEDRSEFSSSGVSSPTTQSGNKFEIHITNIQGNLYTIKFKRLKGSWWTHKKLSQRLIKDMGN</sequence>
<feature type="compositionally biased region" description="Basic and acidic residues" evidence="13">
    <location>
        <begin position="82"/>
        <end position="102"/>
    </location>
</feature>
<organism evidence="16 17">
    <name type="scientific">Furculomyces boomerangus</name>
    <dbReference type="NCBI Taxonomy" id="61424"/>
    <lineage>
        <taxon>Eukaryota</taxon>
        <taxon>Fungi</taxon>
        <taxon>Fungi incertae sedis</taxon>
        <taxon>Zoopagomycota</taxon>
        <taxon>Kickxellomycotina</taxon>
        <taxon>Harpellomycetes</taxon>
        <taxon>Harpellales</taxon>
        <taxon>Harpellaceae</taxon>
        <taxon>Furculomyces</taxon>
    </lineage>
</organism>
<dbReference type="PROSITE" id="PS50032">
    <property type="entry name" value="KA1"/>
    <property type="match status" value="1"/>
</dbReference>
<feature type="compositionally biased region" description="Polar residues" evidence="13">
    <location>
        <begin position="642"/>
        <end position="667"/>
    </location>
</feature>
<dbReference type="CDD" id="cd14003">
    <property type="entry name" value="STKc_AMPK-like"/>
    <property type="match status" value="1"/>
</dbReference>
<feature type="region of interest" description="Disordered" evidence="13">
    <location>
        <begin position="1"/>
        <end position="23"/>
    </location>
</feature>
<evidence type="ECO:0000256" key="12">
    <source>
        <dbReference type="PROSITE-ProRule" id="PRU10141"/>
    </source>
</evidence>
<keyword evidence="17" id="KW-1185">Reference proteome</keyword>
<evidence type="ECO:0000256" key="9">
    <source>
        <dbReference type="ARBA" id="ARBA00022840"/>
    </source>
</evidence>
<keyword evidence="4" id="KW-0963">Cytoplasm</keyword>
<dbReference type="GO" id="GO:0035556">
    <property type="term" value="P:intracellular signal transduction"/>
    <property type="evidence" value="ECO:0007669"/>
    <property type="project" value="TreeGrafter"/>
</dbReference>
<dbReference type="PANTHER" id="PTHR24346">
    <property type="entry name" value="MAP/MICROTUBULE AFFINITY-REGULATING KINASE"/>
    <property type="match status" value="1"/>
</dbReference>
<dbReference type="Proteomes" id="UP000245699">
    <property type="component" value="Unassembled WGS sequence"/>
</dbReference>
<evidence type="ECO:0000256" key="2">
    <source>
        <dbReference type="ARBA" id="ARBA00010791"/>
    </source>
</evidence>
<feature type="domain" description="Protein kinase" evidence="14">
    <location>
        <begin position="110"/>
        <end position="366"/>
    </location>
</feature>
<comment type="catalytic activity">
    <reaction evidence="10">
        <text>L-threonyl-[protein] + ATP = O-phospho-L-threonyl-[protein] + ADP + H(+)</text>
        <dbReference type="Rhea" id="RHEA:46608"/>
        <dbReference type="Rhea" id="RHEA-COMP:11060"/>
        <dbReference type="Rhea" id="RHEA-COMP:11605"/>
        <dbReference type="ChEBI" id="CHEBI:15378"/>
        <dbReference type="ChEBI" id="CHEBI:30013"/>
        <dbReference type="ChEBI" id="CHEBI:30616"/>
        <dbReference type="ChEBI" id="CHEBI:61977"/>
        <dbReference type="ChEBI" id="CHEBI:456216"/>
        <dbReference type="EC" id="2.7.11.1"/>
    </reaction>
</comment>
<dbReference type="GO" id="GO:0005524">
    <property type="term" value="F:ATP binding"/>
    <property type="evidence" value="ECO:0007669"/>
    <property type="project" value="UniProtKB-UniRule"/>
</dbReference>
<keyword evidence="6" id="KW-0808">Transferase</keyword>
<feature type="region of interest" description="Disordered" evidence="13">
    <location>
        <begin position="799"/>
        <end position="845"/>
    </location>
</feature>
<keyword evidence="9 12" id="KW-0067">ATP-binding</keyword>
<evidence type="ECO:0000256" key="6">
    <source>
        <dbReference type="ARBA" id="ARBA00022679"/>
    </source>
</evidence>
<dbReference type="Pfam" id="PF00069">
    <property type="entry name" value="Pkinase"/>
    <property type="match status" value="1"/>
</dbReference>
<dbReference type="GO" id="GO:0005737">
    <property type="term" value="C:cytoplasm"/>
    <property type="evidence" value="ECO:0007669"/>
    <property type="project" value="UniProtKB-SubCell"/>
</dbReference>
<dbReference type="EC" id="2.7.11.1" evidence="3"/>
<keyword evidence="5" id="KW-0723">Serine/threonine-protein kinase</keyword>
<dbReference type="SUPFAM" id="SSF56112">
    <property type="entry name" value="Protein kinase-like (PK-like)"/>
    <property type="match status" value="1"/>
</dbReference>
<dbReference type="InterPro" id="IPR001772">
    <property type="entry name" value="KA1_dom"/>
</dbReference>
<keyword evidence="7 12" id="KW-0547">Nucleotide-binding</keyword>
<dbReference type="OrthoDB" id="193931at2759"/>
<dbReference type="AlphaFoldDB" id="A0A2T9YDY7"/>
<dbReference type="InterPro" id="IPR017441">
    <property type="entry name" value="Protein_kinase_ATP_BS"/>
</dbReference>
<name>A0A2T9YDY7_9FUNG</name>
<dbReference type="SUPFAM" id="SSF103243">
    <property type="entry name" value="KA1-like"/>
    <property type="match status" value="1"/>
</dbReference>
<feature type="region of interest" description="Disordered" evidence="13">
    <location>
        <begin position="574"/>
        <end position="604"/>
    </location>
</feature>
<dbReference type="InterPro" id="IPR028375">
    <property type="entry name" value="KA1/Ssp2_C"/>
</dbReference>
<feature type="region of interest" description="Disordered" evidence="13">
    <location>
        <begin position="496"/>
        <end position="524"/>
    </location>
</feature>
<dbReference type="FunFam" id="3.30.200.20:FF:000042">
    <property type="entry name" value="Aurora kinase A"/>
    <property type="match status" value="1"/>
</dbReference>
<evidence type="ECO:0000313" key="17">
    <source>
        <dbReference type="Proteomes" id="UP000245699"/>
    </source>
</evidence>
<comment type="caution">
    <text evidence="16">The sequence shown here is derived from an EMBL/GenBank/DDBJ whole genome shotgun (WGS) entry which is preliminary data.</text>
</comment>
<dbReference type="GO" id="GO:0004674">
    <property type="term" value="F:protein serine/threonine kinase activity"/>
    <property type="evidence" value="ECO:0007669"/>
    <property type="project" value="UniProtKB-KW"/>
</dbReference>
<evidence type="ECO:0000256" key="3">
    <source>
        <dbReference type="ARBA" id="ARBA00012513"/>
    </source>
</evidence>
<accession>A0A2T9YDY7</accession>
<feature type="domain" description="KA1" evidence="15">
    <location>
        <begin position="903"/>
        <end position="951"/>
    </location>
</feature>
<dbReference type="PROSITE" id="PS00107">
    <property type="entry name" value="PROTEIN_KINASE_ATP"/>
    <property type="match status" value="1"/>
</dbReference>
<evidence type="ECO:0000256" key="1">
    <source>
        <dbReference type="ARBA" id="ARBA00004496"/>
    </source>
</evidence>
<evidence type="ECO:0000256" key="11">
    <source>
        <dbReference type="ARBA" id="ARBA00048679"/>
    </source>
</evidence>
<feature type="compositionally biased region" description="Polar residues" evidence="13">
    <location>
        <begin position="586"/>
        <end position="595"/>
    </location>
</feature>
<dbReference type="PROSITE" id="PS50011">
    <property type="entry name" value="PROTEIN_KINASE_DOM"/>
    <property type="match status" value="1"/>
</dbReference>
<evidence type="ECO:0000256" key="8">
    <source>
        <dbReference type="ARBA" id="ARBA00022777"/>
    </source>
</evidence>
<dbReference type="EMBL" id="MBFT01000474">
    <property type="protein sequence ID" value="PVU90550.1"/>
    <property type="molecule type" value="Genomic_DNA"/>
</dbReference>
<feature type="compositionally biased region" description="Polar residues" evidence="13">
    <location>
        <begin position="799"/>
        <end position="820"/>
    </location>
</feature>
<feature type="binding site" evidence="12">
    <location>
        <position position="139"/>
    </location>
    <ligand>
        <name>ATP</name>
        <dbReference type="ChEBI" id="CHEBI:30616"/>
    </ligand>
</feature>
<evidence type="ECO:0000259" key="14">
    <source>
        <dbReference type="PROSITE" id="PS50011"/>
    </source>
</evidence>
<evidence type="ECO:0000256" key="5">
    <source>
        <dbReference type="ARBA" id="ARBA00022527"/>
    </source>
</evidence>
<dbReference type="InterPro" id="IPR011009">
    <property type="entry name" value="Kinase-like_dom_sf"/>
</dbReference>
<dbReference type="InterPro" id="IPR008271">
    <property type="entry name" value="Ser/Thr_kinase_AS"/>
</dbReference>
<keyword evidence="8" id="KW-0418">Kinase</keyword>
<feature type="compositionally biased region" description="Basic and acidic residues" evidence="13">
    <location>
        <begin position="823"/>
        <end position="838"/>
    </location>
</feature>
<proteinExistence type="inferred from homology"/>
<dbReference type="FunFam" id="1.10.510.10:FF:001222">
    <property type="entry name" value="Serine/threonine-protein kinase ppk25"/>
    <property type="match status" value="1"/>
</dbReference>
<gene>
    <name evidence="16" type="ORF">BB559_004567</name>
</gene>
<dbReference type="PROSITE" id="PS00108">
    <property type="entry name" value="PROTEIN_KINASE_ST"/>
    <property type="match status" value="1"/>
</dbReference>
<dbReference type="PANTHER" id="PTHR24346:SF82">
    <property type="entry name" value="KP78A-RELATED"/>
    <property type="match status" value="1"/>
</dbReference>
<dbReference type="Gene3D" id="1.10.510.10">
    <property type="entry name" value="Transferase(Phosphotransferase) domain 1"/>
    <property type="match status" value="1"/>
</dbReference>
<evidence type="ECO:0000259" key="15">
    <source>
        <dbReference type="PROSITE" id="PS50032"/>
    </source>
</evidence>
<dbReference type="STRING" id="61424.A0A2T9YDY7"/>
<protein>
    <recommendedName>
        <fullName evidence="3">non-specific serine/threonine protein kinase</fullName>
        <ecNumber evidence="3">2.7.11.1</ecNumber>
    </recommendedName>
</protein>
<feature type="region of interest" description="Disordered" evidence="13">
    <location>
        <begin position="456"/>
        <end position="476"/>
    </location>
</feature>
<dbReference type="SMART" id="SM00220">
    <property type="entry name" value="S_TKc"/>
    <property type="match status" value="1"/>
</dbReference>
<evidence type="ECO:0000256" key="7">
    <source>
        <dbReference type="ARBA" id="ARBA00022741"/>
    </source>
</evidence>
<evidence type="ECO:0000256" key="10">
    <source>
        <dbReference type="ARBA" id="ARBA00047899"/>
    </source>
</evidence>
<feature type="region of interest" description="Disordered" evidence="13">
    <location>
        <begin position="70"/>
        <end position="102"/>
    </location>
</feature>